<dbReference type="KEGG" id="vg:19488304"/>
<proteinExistence type="predicted"/>
<organism evidence="1 2">
    <name type="scientific">Lactococcus phage WP-2</name>
    <dbReference type="NCBI Taxonomy" id="1486423"/>
    <lineage>
        <taxon>Viruses</taxon>
        <taxon>Duplodnaviria</taxon>
        <taxon>Heunggongvirae</taxon>
        <taxon>Uroviricota</taxon>
        <taxon>Caudoviricetes</taxon>
        <taxon>Rountreeviridae</taxon>
        <taxon>Negarvirus</taxon>
        <taxon>Negarvirus WP2</taxon>
    </lineage>
</organism>
<dbReference type="EMBL" id="KJ528544">
    <property type="protein sequence ID" value="AHZ10893.1"/>
    <property type="molecule type" value="Genomic_DNA"/>
</dbReference>
<evidence type="ECO:0000313" key="2">
    <source>
        <dbReference type="Proteomes" id="UP000026904"/>
    </source>
</evidence>
<dbReference type="Proteomes" id="UP000026904">
    <property type="component" value="Segment"/>
</dbReference>
<dbReference type="GeneID" id="19488304"/>
<gene>
    <name evidence="1" type="ORF">WP2_21</name>
</gene>
<keyword evidence="2" id="KW-1185">Reference proteome</keyword>
<protein>
    <submittedName>
        <fullName evidence="1">Lower collar protein</fullName>
    </submittedName>
</protein>
<name>A0A024B482_9CAUD</name>
<sequence length="214" mass="24930">MSDKYTINLFSLISAELYRSGKNPKVNNGYLTLKDKNYQFIYKIMKYDEDVQKIVNNSIFYGFTFNNPEMDIWFKKTFINRYLNNKLKNQTIEHMNILLVGYLEMHRQGLELLWKNYETIFSGGSSSITTGNKETENNGRAVAQTNPQDAFNFNVRDYNFDTVDAASGNNTLGTEKASTSNNTKTYNVNDVEKTIAIYEKTFRQMKKLVFSKFY</sequence>
<evidence type="ECO:0000313" key="1">
    <source>
        <dbReference type="EMBL" id="AHZ10893.1"/>
    </source>
</evidence>
<dbReference type="RefSeq" id="YP_009032598.1">
    <property type="nucleotide sequence ID" value="NC_024149.1"/>
</dbReference>
<accession>A0A024B482</accession>
<dbReference type="OrthoDB" id="6552at10239"/>
<reference evidence="1 2" key="1">
    <citation type="journal article" date="2014" name="Gene">
        <title>Comparative genomic analysis of Lactococcus garvieae phage WP-2, a new member of Picovirinae subfamily of Podoviridae.</title>
        <authorList>
            <person name="Ghasemi S.M."/>
            <person name="Bouzari M."/>
            <person name="Yoon B.H."/>
            <person name="Chang H.I."/>
        </authorList>
    </citation>
    <scope>NUCLEOTIDE SEQUENCE [LARGE SCALE GENOMIC DNA]</scope>
    <source>
        <strain evidence="1">WP-2</strain>
    </source>
</reference>